<name>A0A0L0HGB1_SPIPD</name>
<proteinExistence type="predicted"/>
<dbReference type="OrthoDB" id="10249691at2759"/>
<gene>
    <name evidence="2" type="ORF">SPPG_05236</name>
</gene>
<protein>
    <recommendedName>
        <fullName evidence="4">Knr4/Smi1-like domain-containing protein</fullName>
    </recommendedName>
</protein>
<dbReference type="GeneID" id="27688628"/>
<dbReference type="RefSeq" id="XP_016607903.1">
    <property type="nucleotide sequence ID" value="XM_016753460.1"/>
</dbReference>
<evidence type="ECO:0000256" key="1">
    <source>
        <dbReference type="SAM" id="SignalP"/>
    </source>
</evidence>
<dbReference type="PANTHER" id="PTHR31854">
    <property type="entry name" value="TUBULIN POLYGLUTAMYLASE COMPLEX SUBUNIT 2"/>
    <property type="match status" value="1"/>
</dbReference>
<evidence type="ECO:0008006" key="4">
    <source>
        <dbReference type="Google" id="ProtNLM"/>
    </source>
</evidence>
<dbReference type="AlphaFoldDB" id="A0A0L0HGB1"/>
<feature type="chain" id="PRO_5005539959" description="Knr4/Smi1-like domain-containing protein" evidence="1">
    <location>
        <begin position="21"/>
        <end position="219"/>
    </location>
</feature>
<dbReference type="InParanoid" id="A0A0L0HGB1"/>
<evidence type="ECO:0000313" key="2">
    <source>
        <dbReference type="EMBL" id="KNC99863.1"/>
    </source>
</evidence>
<feature type="signal peptide" evidence="1">
    <location>
        <begin position="1"/>
        <end position="20"/>
    </location>
</feature>
<evidence type="ECO:0000313" key="3">
    <source>
        <dbReference type="Proteomes" id="UP000053201"/>
    </source>
</evidence>
<dbReference type="EMBL" id="KQ257457">
    <property type="protein sequence ID" value="KNC99863.1"/>
    <property type="molecule type" value="Genomic_DNA"/>
</dbReference>
<reference evidence="2 3" key="1">
    <citation type="submission" date="2009-08" db="EMBL/GenBank/DDBJ databases">
        <title>The Genome Sequence of Spizellomyces punctatus strain DAOM BR117.</title>
        <authorList>
            <consortium name="The Broad Institute Genome Sequencing Platform"/>
            <person name="Russ C."/>
            <person name="Cuomo C."/>
            <person name="Shea T."/>
            <person name="Young S.K."/>
            <person name="Zeng Q."/>
            <person name="Koehrsen M."/>
            <person name="Haas B."/>
            <person name="Borodovsky M."/>
            <person name="Guigo R."/>
            <person name="Alvarado L."/>
            <person name="Berlin A."/>
            <person name="Bochicchio J."/>
            <person name="Borenstein D."/>
            <person name="Chapman S."/>
            <person name="Chen Z."/>
            <person name="Engels R."/>
            <person name="Freedman E."/>
            <person name="Gellesch M."/>
            <person name="Goldberg J."/>
            <person name="Griggs A."/>
            <person name="Gujja S."/>
            <person name="Heiman D."/>
            <person name="Hepburn T."/>
            <person name="Howarth C."/>
            <person name="Jen D."/>
            <person name="Larson L."/>
            <person name="Lewis B."/>
            <person name="Mehta T."/>
            <person name="Park D."/>
            <person name="Pearson M."/>
            <person name="Roberts A."/>
            <person name="Saif S."/>
            <person name="Shenoy N."/>
            <person name="Sisk P."/>
            <person name="Stolte C."/>
            <person name="Sykes S."/>
            <person name="Thomson T."/>
            <person name="Walk T."/>
            <person name="White J."/>
            <person name="Yandava C."/>
            <person name="Burger G."/>
            <person name="Gray M.W."/>
            <person name="Holland P.W.H."/>
            <person name="King N."/>
            <person name="Lang F.B.F."/>
            <person name="Roger A.J."/>
            <person name="Ruiz-Trillo I."/>
            <person name="Lander E."/>
            <person name="Nusbaum C."/>
        </authorList>
    </citation>
    <scope>NUCLEOTIDE SEQUENCE [LARGE SCALE GENOMIC DNA]</scope>
    <source>
        <strain evidence="2 3">DAOM BR117</strain>
    </source>
</reference>
<dbReference type="VEuPathDB" id="FungiDB:SPPG_05236"/>
<sequence>MPHNRPLTILLAPLIAYLQSCPLTTNINLDSGLPLTPHSLDTWDRLHAPDRLPQDLRSFLMVSDGMKLTWEVRTKAAKVICVGHSGVNQLTEMKVYCIGDARGYCIWEGGESGRVLMILTSTKECERGIWCVKDEKRRYLAKDFAGYFRSLCFCAGVSGFWLADDDEDVMSAVVRDWVRFYGLKRRSVVTCDEENEGDVDIAFDSGKVLKLTGQMSKKR</sequence>
<organism evidence="2 3">
    <name type="scientific">Spizellomyces punctatus (strain DAOM BR117)</name>
    <dbReference type="NCBI Taxonomy" id="645134"/>
    <lineage>
        <taxon>Eukaryota</taxon>
        <taxon>Fungi</taxon>
        <taxon>Fungi incertae sedis</taxon>
        <taxon>Chytridiomycota</taxon>
        <taxon>Chytridiomycota incertae sedis</taxon>
        <taxon>Chytridiomycetes</taxon>
        <taxon>Spizellomycetales</taxon>
        <taxon>Spizellomycetaceae</taxon>
        <taxon>Spizellomyces</taxon>
    </lineage>
</organism>
<dbReference type="Proteomes" id="UP000053201">
    <property type="component" value="Unassembled WGS sequence"/>
</dbReference>
<dbReference type="PANTHER" id="PTHR31854:SF2">
    <property type="entry name" value="TUBULIN POLYGLUTAMYLASE COMPLEX SUBUNIT 2"/>
    <property type="match status" value="1"/>
</dbReference>
<accession>A0A0L0HGB1</accession>
<dbReference type="InterPro" id="IPR039231">
    <property type="entry name" value="TPGS2"/>
</dbReference>
<keyword evidence="1" id="KW-0732">Signal</keyword>
<keyword evidence="3" id="KW-1185">Reference proteome</keyword>